<dbReference type="InterPro" id="IPR001461">
    <property type="entry name" value="Aspartic_peptidase_A1"/>
</dbReference>
<protein>
    <recommendedName>
        <fullName evidence="4">Peptidase A1 domain-containing protein</fullName>
    </recommendedName>
</protein>
<dbReference type="OrthoDB" id="4074350at2759"/>
<dbReference type="RefSeq" id="XP_067491456.1">
    <property type="nucleotide sequence ID" value="XM_067633271.1"/>
</dbReference>
<evidence type="ECO:0000256" key="1">
    <source>
        <dbReference type="ARBA" id="ARBA00007447"/>
    </source>
</evidence>
<dbReference type="PANTHER" id="PTHR47966">
    <property type="entry name" value="BETA-SITE APP-CLEAVING ENZYME, ISOFORM A-RELATED"/>
    <property type="match status" value="1"/>
</dbReference>
<comment type="similarity">
    <text evidence="1">Belongs to the peptidase A1 family.</text>
</comment>
<dbReference type="GO" id="GO:0000324">
    <property type="term" value="C:fungal-type vacuole"/>
    <property type="evidence" value="ECO:0007669"/>
    <property type="project" value="TreeGrafter"/>
</dbReference>
<feature type="signal peptide" evidence="3">
    <location>
        <begin position="1"/>
        <end position="19"/>
    </location>
</feature>
<dbReference type="VEuPathDB" id="FungiDB:DFL_004213"/>
<dbReference type="InterPro" id="IPR021109">
    <property type="entry name" value="Peptidase_aspartic_dom_sf"/>
</dbReference>
<dbReference type="AlphaFoldDB" id="A0A437A413"/>
<dbReference type="PANTHER" id="PTHR47966:SF51">
    <property type="entry name" value="BETA-SITE APP-CLEAVING ENZYME, ISOFORM A-RELATED"/>
    <property type="match status" value="1"/>
</dbReference>
<dbReference type="PROSITE" id="PS51767">
    <property type="entry name" value="PEPTIDASE_A1"/>
    <property type="match status" value="1"/>
</dbReference>
<dbReference type="GeneID" id="93586524"/>
<feature type="domain" description="Peptidase A1" evidence="4">
    <location>
        <begin position="45"/>
        <end position="390"/>
    </location>
</feature>
<reference evidence="5 6" key="1">
    <citation type="submission" date="2019-01" db="EMBL/GenBank/DDBJ databases">
        <title>Intercellular communication is required for trap formation in the nematode-trapping fungus Duddingtonia flagrans.</title>
        <authorList>
            <person name="Youssar L."/>
            <person name="Wernet V."/>
            <person name="Hensel N."/>
            <person name="Hildebrandt H.-G."/>
            <person name="Fischer R."/>
        </authorList>
    </citation>
    <scope>NUCLEOTIDE SEQUENCE [LARGE SCALE GENOMIC DNA]</scope>
    <source>
        <strain evidence="5 6">CBS H-5679</strain>
    </source>
</reference>
<feature type="transmembrane region" description="Helical" evidence="2">
    <location>
        <begin position="426"/>
        <end position="451"/>
    </location>
</feature>
<name>A0A437A413_ARTFL</name>
<evidence type="ECO:0000256" key="3">
    <source>
        <dbReference type="SAM" id="SignalP"/>
    </source>
</evidence>
<dbReference type="STRING" id="97331.A0A437A413"/>
<evidence type="ECO:0000259" key="4">
    <source>
        <dbReference type="PROSITE" id="PS51767"/>
    </source>
</evidence>
<keyword evidence="2" id="KW-0812">Transmembrane</keyword>
<sequence length="530" mass="57426">MRRTFTTFAGFTALAAAVAQQTSSIPDIAVAQFGQVWYGPDGPWSVAEVEVGTPPQKVYLTVATLQDTILPITPDACNGIKACIEGRGNAYNQTASSTWTPTADRDTELGADMSAGVVVNGRAYGIEVRGVPGQDTVSIGGIPGITNVSVGAIRSTRINNGLLGLRNITQQMYQQRLIPSPSWAYNTGSGDGLRLPQLVFGGYDKSKYLPGSVQNHTMVPVDNGRPSMKAILDYFFLNITGPTDRRSFRTNSSLINEPLEVTIDSSTPYCWLPRAITDRIAQSVGAVWNASIGGSGYYIYNSSSPAYKNLEFSTLAFHFNGTGDSWLFNSMTVSHWLFLTAPTEGVDPDSPLRYLPLRPVDNTSRFVLGRAFLQQIYLTANYHTDQFSMAQIDLDSQSAAQYVRVDAPVPPALPSPSPPPSSSKKLSGGAIAGIVIGVVALVAIILGLIFWQAKKRRKVGPHHRFIELLATDQPVPTPPDADKAYPKNGVYYRELSANNLEGQGIMVPPVELYAPTYPVEVSADTREIRK</sequence>
<feature type="chain" id="PRO_5019087729" description="Peptidase A1 domain-containing protein" evidence="3">
    <location>
        <begin position="20"/>
        <end position="530"/>
    </location>
</feature>
<keyword evidence="6" id="KW-1185">Reference proteome</keyword>
<keyword evidence="2" id="KW-0472">Membrane</keyword>
<evidence type="ECO:0000313" key="5">
    <source>
        <dbReference type="EMBL" id="RVD85912.1"/>
    </source>
</evidence>
<comment type="caution">
    <text evidence="5">The sequence shown here is derived from an EMBL/GenBank/DDBJ whole genome shotgun (WGS) entry which is preliminary data.</text>
</comment>
<evidence type="ECO:0000256" key="2">
    <source>
        <dbReference type="SAM" id="Phobius"/>
    </source>
</evidence>
<dbReference type="GO" id="GO:0006508">
    <property type="term" value="P:proteolysis"/>
    <property type="evidence" value="ECO:0007669"/>
    <property type="project" value="InterPro"/>
</dbReference>
<keyword evidence="3" id="KW-0732">Signal</keyword>
<dbReference type="InterPro" id="IPR033121">
    <property type="entry name" value="PEPTIDASE_A1"/>
</dbReference>
<keyword evidence="2" id="KW-1133">Transmembrane helix</keyword>
<evidence type="ECO:0000313" key="6">
    <source>
        <dbReference type="Proteomes" id="UP000283090"/>
    </source>
</evidence>
<proteinExistence type="inferred from homology"/>
<organism evidence="5 6">
    <name type="scientific">Arthrobotrys flagrans</name>
    <name type="common">Nematode-trapping fungus</name>
    <name type="synonym">Trichothecium flagrans</name>
    <dbReference type="NCBI Taxonomy" id="97331"/>
    <lineage>
        <taxon>Eukaryota</taxon>
        <taxon>Fungi</taxon>
        <taxon>Dikarya</taxon>
        <taxon>Ascomycota</taxon>
        <taxon>Pezizomycotina</taxon>
        <taxon>Orbiliomycetes</taxon>
        <taxon>Orbiliales</taxon>
        <taxon>Orbiliaceae</taxon>
        <taxon>Arthrobotrys</taxon>
    </lineage>
</organism>
<dbReference type="GO" id="GO:0004190">
    <property type="term" value="F:aspartic-type endopeptidase activity"/>
    <property type="evidence" value="ECO:0007669"/>
    <property type="project" value="InterPro"/>
</dbReference>
<dbReference type="Pfam" id="PF00026">
    <property type="entry name" value="Asp"/>
    <property type="match status" value="1"/>
</dbReference>
<dbReference type="EMBL" id="SAEB01000006">
    <property type="protein sequence ID" value="RVD85912.1"/>
    <property type="molecule type" value="Genomic_DNA"/>
</dbReference>
<accession>A0A437A413</accession>
<dbReference type="Gene3D" id="2.40.70.10">
    <property type="entry name" value="Acid Proteases"/>
    <property type="match status" value="2"/>
</dbReference>
<gene>
    <name evidence="5" type="ORF">DFL_004213</name>
</gene>
<dbReference type="SUPFAM" id="SSF50630">
    <property type="entry name" value="Acid proteases"/>
    <property type="match status" value="1"/>
</dbReference>
<dbReference type="Proteomes" id="UP000283090">
    <property type="component" value="Unassembled WGS sequence"/>
</dbReference>